<evidence type="ECO:0000256" key="1">
    <source>
        <dbReference type="SAM" id="SignalP"/>
    </source>
</evidence>
<reference evidence="2 3" key="1">
    <citation type="journal article" date="2012" name="BMC Genomics">
        <title>Sequencing the genome of Marssonina brunnea reveals fungus-poplar co-evolution.</title>
        <authorList>
            <person name="Zhu S."/>
            <person name="Cao Y.-Z."/>
            <person name="Jiang C."/>
            <person name="Tan B.-Y."/>
            <person name="Wang Z."/>
            <person name="Feng S."/>
            <person name="Zhang L."/>
            <person name="Su X.-H."/>
            <person name="Brejova B."/>
            <person name="Vinar T."/>
            <person name="Xu M."/>
            <person name="Wang M.-X."/>
            <person name="Zhang S.-G."/>
            <person name="Huang M.-R."/>
            <person name="Wu R."/>
            <person name="Zhou Y."/>
        </authorList>
    </citation>
    <scope>NUCLEOTIDE SEQUENCE [LARGE SCALE GENOMIC DNA]</scope>
    <source>
        <strain evidence="2 3">MB_m1</strain>
    </source>
</reference>
<dbReference type="HOGENOM" id="CLU_164164_0_0_1"/>
<dbReference type="EMBL" id="JH921434">
    <property type="protein sequence ID" value="EKD18035.1"/>
    <property type="molecule type" value="Genomic_DNA"/>
</dbReference>
<gene>
    <name evidence="2" type="ORF">MBM_03807</name>
</gene>
<feature type="signal peptide" evidence="1">
    <location>
        <begin position="1"/>
        <end position="19"/>
    </location>
</feature>
<dbReference type="eggNOG" id="ENOG502T4CW">
    <property type="taxonomic scope" value="Eukaryota"/>
</dbReference>
<proteinExistence type="predicted"/>
<evidence type="ECO:0000313" key="3">
    <source>
        <dbReference type="Proteomes" id="UP000006753"/>
    </source>
</evidence>
<dbReference type="InParanoid" id="K1WK07"/>
<sequence>MIFTNSIYAALLAASAVTAAPSPGPPRNPDDPMDVLLCEDPAYHKCQYVPIVFNKCSKISLPNLFEIVAHESQVNVPAELQDKISSLDTWGYSCTFYDDGNCSAIKGLSRSADYRGSCVELSLYPSINFLNDAISSFKCV</sequence>
<dbReference type="Gene3D" id="2.60.20.10">
    <property type="entry name" value="Crystallins"/>
    <property type="match status" value="1"/>
</dbReference>
<evidence type="ECO:0000313" key="2">
    <source>
        <dbReference type="EMBL" id="EKD18035.1"/>
    </source>
</evidence>
<dbReference type="KEGG" id="mbe:MBM_03807"/>
<keyword evidence="3" id="KW-1185">Reference proteome</keyword>
<keyword evidence="1" id="KW-0732">Signal</keyword>
<feature type="chain" id="PRO_5003854815" evidence="1">
    <location>
        <begin position="20"/>
        <end position="140"/>
    </location>
</feature>
<dbReference type="AlphaFoldDB" id="K1WK07"/>
<protein>
    <submittedName>
        <fullName evidence="2">Uncharacterized protein</fullName>
    </submittedName>
</protein>
<name>K1WK07_MARBU</name>
<accession>K1WK07</accession>
<dbReference type="OrthoDB" id="2910287at2759"/>
<organism evidence="2 3">
    <name type="scientific">Marssonina brunnea f. sp. multigermtubi (strain MB_m1)</name>
    <name type="common">Marssonina leaf spot fungus</name>
    <dbReference type="NCBI Taxonomy" id="1072389"/>
    <lineage>
        <taxon>Eukaryota</taxon>
        <taxon>Fungi</taxon>
        <taxon>Dikarya</taxon>
        <taxon>Ascomycota</taxon>
        <taxon>Pezizomycotina</taxon>
        <taxon>Leotiomycetes</taxon>
        <taxon>Helotiales</taxon>
        <taxon>Drepanopezizaceae</taxon>
        <taxon>Drepanopeziza</taxon>
    </lineage>
</organism>
<dbReference type="Proteomes" id="UP000006753">
    <property type="component" value="Unassembled WGS sequence"/>
</dbReference>